<keyword evidence="5" id="KW-0804">Transcription</keyword>
<sequence>MRILLAEADIKLAQTLKGALRDYGVLDEAPNGEEALELGRLYDYDIILLSLTLPGPLSGHEVLRRLRAARITAPVMILSEASQAQARIESLKLGADDVMSKPLDPAELLARMQAIVRRAKGYSDSVLSAGPLTLCLHSHEVQINGQPLRLTAKEYAILEVMMLRRGLVLTKQAFLDHLYGGMDEPEMKIIDVFICNLRKKLAKAGLGGLIETVWGRGYVLREERKVAPAVQQSLMRQAAA</sequence>
<protein>
    <submittedName>
        <fullName evidence="10">Response regulator transcription factor</fullName>
    </submittedName>
</protein>
<evidence type="ECO:0000256" key="3">
    <source>
        <dbReference type="ARBA" id="ARBA00023015"/>
    </source>
</evidence>
<accession>A0A5B2TCX5</accession>
<keyword evidence="4 7" id="KW-0238">DNA-binding</keyword>
<comment type="caution">
    <text evidence="6">Lacks conserved residue(s) required for the propagation of feature annotation.</text>
</comment>
<dbReference type="InterPro" id="IPR001789">
    <property type="entry name" value="Sig_transdc_resp-reg_receiver"/>
</dbReference>
<dbReference type="GO" id="GO:0006355">
    <property type="term" value="P:regulation of DNA-templated transcription"/>
    <property type="evidence" value="ECO:0007669"/>
    <property type="project" value="InterPro"/>
</dbReference>
<keyword evidence="2" id="KW-0902">Two-component regulatory system</keyword>
<dbReference type="InterPro" id="IPR001867">
    <property type="entry name" value="OmpR/PhoB-type_DNA-bd"/>
</dbReference>
<gene>
    <name evidence="10" type="ORF">F0Q34_17295</name>
</gene>
<dbReference type="EMBL" id="VUKA01000013">
    <property type="protein sequence ID" value="KAA2211925.1"/>
    <property type="molecule type" value="Genomic_DNA"/>
</dbReference>
<feature type="domain" description="OmpR/PhoB-type" evidence="9">
    <location>
        <begin position="124"/>
        <end position="222"/>
    </location>
</feature>
<keyword evidence="3" id="KW-0805">Transcription regulation</keyword>
<dbReference type="GO" id="GO:0000156">
    <property type="term" value="F:phosphorelay response regulator activity"/>
    <property type="evidence" value="ECO:0007669"/>
    <property type="project" value="TreeGrafter"/>
</dbReference>
<dbReference type="PROSITE" id="PS50110">
    <property type="entry name" value="RESPONSE_REGULATORY"/>
    <property type="match status" value="1"/>
</dbReference>
<dbReference type="GO" id="GO:0000976">
    <property type="term" value="F:transcription cis-regulatory region binding"/>
    <property type="evidence" value="ECO:0007669"/>
    <property type="project" value="TreeGrafter"/>
</dbReference>
<dbReference type="PANTHER" id="PTHR48111">
    <property type="entry name" value="REGULATOR OF RPOS"/>
    <property type="match status" value="1"/>
</dbReference>
<dbReference type="OrthoDB" id="7251721at2"/>
<dbReference type="InterPro" id="IPR036388">
    <property type="entry name" value="WH-like_DNA-bd_sf"/>
</dbReference>
<keyword evidence="1" id="KW-0597">Phosphoprotein</keyword>
<evidence type="ECO:0000256" key="2">
    <source>
        <dbReference type="ARBA" id="ARBA00023012"/>
    </source>
</evidence>
<proteinExistence type="predicted"/>
<dbReference type="GO" id="GO:0005829">
    <property type="term" value="C:cytosol"/>
    <property type="evidence" value="ECO:0007669"/>
    <property type="project" value="TreeGrafter"/>
</dbReference>
<dbReference type="InterPro" id="IPR011006">
    <property type="entry name" value="CheY-like_superfamily"/>
</dbReference>
<evidence type="ECO:0000256" key="5">
    <source>
        <dbReference type="ARBA" id="ARBA00023163"/>
    </source>
</evidence>
<dbReference type="Gene3D" id="3.40.50.2300">
    <property type="match status" value="1"/>
</dbReference>
<dbReference type="PANTHER" id="PTHR48111:SF22">
    <property type="entry name" value="REGULATOR OF RPOS"/>
    <property type="match status" value="1"/>
</dbReference>
<evidence type="ECO:0000256" key="1">
    <source>
        <dbReference type="ARBA" id="ARBA00022553"/>
    </source>
</evidence>
<dbReference type="SMART" id="SM00448">
    <property type="entry name" value="REC"/>
    <property type="match status" value="1"/>
</dbReference>
<comment type="caution">
    <text evidence="10">The sequence shown here is derived from an EMBL/GenBank/DDBJ whole genome shotgun (WGS) entry which is preliminary data.</text>
</comment>
<name>A0A5B2TCX5_9PROT</name>
<dbReference type="Gene3D" id="1.10.10.10">
    <property type="entry name" value="Winged helix-like DNA-binding domain superfamily/Winged helix DNA-binding domain"/>
    <property type="match status" value="1"/>
</dbReference>
<organism evidence="10 11">
    <name type="scientific">Teichococcus oryzae</name>
    <dbReference type="NCBI Taxonomy" id="1608942"/>
    <lineage>
        <taxon>Bacteria</taxon>
        <taxon>Pseudomonadati</taxon>
        <taxon>Pseudomonadota</taxon>
        <taxon>Alphaproteobacteria</taxon>
        <taxon>Acetobacterales</taxon>
        <taxon>Roseomonadaceae</taxon>
        <taxon>Roseomonas</taxon>
    </lineage>
</organism>
<dbReference type="Pfam" id="PF00486">
    <property type="entry name" value="Trans_reg_C"/>
    <property type="match status" value="1"/>
</dbReference>
<dbReference type="RefSeq" id="WP_149813506.1">
    <property type="nucleotide sequence ID" value="NZ_VUKA01000013.1"/>
</dbReference>
<evidence type="ECO:0000313" key="11">
    <source>
        <dbReference type="Proteomes" id="UP000322110"/>
    </source>
</evidence>
<evidence type="ECO:0000256" key="6">
    <source>
        <dbReference type="PROSITE-ProRule" id="PRU00169"/>
    </source>
</evidence>
<dbReference type="FunFam" id="1.10.10.10:FF:000052">
    <property type="entry name" value="Cell cycle response regulator"/>
    <property type="match status" value="1"/>
</dbReference>
<dbReference type="CDD" id="cd00383">
    <property type="entry name" value="trans_reg_C"/>
    <property type="match status" value="1"/>
</dbReference>
<evidence type="ECO:0000259" key="9">
    <source>
        <dbReference type="PROSITE" id="PS51755"/>
    </source>
</evidence>
<feature type="domain" description="Response regulatory" evidence="8">
    <location>
        <begin position="2"/>
        <end position="116"/>
    </location>
</feature>
<dbReference type="InterPro" id="IPR039420">
    <property type="entry name" value="WalR-like"/>
</dbReference>
<evidence type="ECO:0000256" key="7">
    <source>
        <dbReference type="PROSITE-ProRule" id="PRU01091"/>
    </source>
</evidence>
<keyword evidence="11" id="KW-1185">Reference proteome</keyword>
<evidence type="ECO:0000259" key="8">
    <source>
        <dbReference type="PROSITE" id="PS50110"/>
    </source>
</evidence>
<dbReference type="Proteomes" id="UP000322110">
    <property type="component" value="Unassembled WGS sequence"/>
</dbReference>
<reference evidence="10 11" key="1">
    <citation type="journal article" date="2015" name="Int. J. Syst. Evol. Microbiol.">
        <title>Roseomonas oryzae sp. nov., isolated from paddy rhizosphere soil.</title>
        <authorList>
            <person name="Ramaprasad E.V."/>
            <person name="Sasikala Ch."/>
            <person name="Ramana Ch.V."/>
        </authorList>
    </citation>
    <scope>NUCLEOTIDE SEQUENCE [LARGE SCALE GENOMIC DNA]</scope>
    <source>
        <strain evidence="10 11">KCTC 42542</strain>
    </source>
</reference>
<evidence type="ECO:0000313" key="10">
    <source>
        <dbReference type="EMBL" id="KAA2211925.1"/>
    </source>
</evidence>
<evidence type="ECO:0000256" key="4">
    <source>
        <dbReference type="ARBA" id="ARBA00023125"/>
    </source>
</evidence>
<dbReference type="Pfam" id="PF00072">
    <property type="entry name" value="Response_reg"/>
    <property type="match status" value="1"/>
</dbReference>
<feature type="DNA-binding region" description="OmpR/PhoB-type" evidence="7">
    <location>
        <begin position="124"/>
        <end position="222"/>
    </location>
</feature>
<dbReference type="SUPFAM" id="SSF52172">
    <property type="entry name" value="CheY-like"/>
    <property type="match status" value="1"/>
</dbReference>
<dbReference type="SMART" id="SM00862">
    <property type="entry name" value="Trans_reg_C"/>
    <property type="match status" value="1"/>
</dbReference>
<dbReference type="AlphaFoldDB" id="A0A5B2TCX5"/>
<dbReference type="GO" id="GO:0032993">
    <property type="term" value="C:protein-DNA complex"/>
    <property type="evidence" value="ECO:0007669"/>
    <property type="project" value="TreeGrafter"/>
</dbReference>
<dbReference type="PROSITE" id="PS51755">
    <property type="entry name" value="OMPR_PHOB"/>
    <property type="match status" value="1"/>
</dbReference>